<dbReference type="RefSeq" id="WP_260559538.1">
    <property type="nucleotide sequence ID" value="NZ_BAABEC010000177.1"/>
</dbReference>
<sequence>MSDTNCIKGKSGGKRDVSEQEKQFDGLFTGHLALTFFILGKTVEDREDKNKSLVTGG</sequence>
<proteinExistence type="predicted"/>
<evidence type="ECO:0000313" key="2">
    <source>
        <dbReference type="EMBL" id="UWX63248.1"/>
    </source>
</evidence>
<evidence type="ECO:0000256" key="1">
    <source>
        <dbReference type="SAM" id="MobiDB-lite"/>
    </source>
</evidence>
<gene>
    <name evidence="2" type="ORF">N0D28_10860</name>
</gene>
<organism evidence="2 3">
    <name type="scientific">Deinococcus rubellus</name>
    <dbReference type="NCBI Taxonomy" id="1889240"/>
    <lineage>
        <taxon>Bacteria</taxon>
        <taxon>Thermotogati</taxon>
        <taxon>Deinococcota</taxon>
        <taxon>Deinococci</taxon>
        <taxon>Deinococcales</taxon>
        <taxon>Deinococcaceae</taxon>
        <taxon>Deinococcus</taxon>
    </lineage>
</organism>
<protein>
    <submittedName>
        <fullName evidence="2">Uncharacterized protein</fullName>
    </submittedName>
</protein>
<keyword evidence="3" id="KW-1185">Reference proteome</keyword>
<accession>A0ABY5YHG8</accession>
<reference evidence="2" key="1">
    <citation type="submission" date="2022-09" db="EMBL/GenBank/DDBJ databases">
        <title>genome sequence of Deinococcus rubellus.</title>
        <authorList>
            <person name="Srinivasan S."/>
        </authorList>
    </citation>
    <scope>NUCLEOTIDE SEQUENCE</scope>
    <source>
        <strain evidence="2">Ant6</strain>
    </source>
</reference>
<feature type="region of interest" description="Disordered" evidence="1">
    <location>
        <begin position="1"/>
        <end position="20"/>
    </location>
</feature>
<evidence type="ECO:0000313" key="3">
    <source>
        <dbReference type="Proteomes" id="UP001060261"/>
    </source>
</evidence>
<name>A0ABY5YHG8_9DEIO</name>
<dbReference type="EMBL" id="CP104213">
    <property type="protein sequence ID" value="UWX63248.1"/>
    <property type="molecule type" value="Genomic_DNA"/>
</dbReference>
<dbReference type="Proteomes" id="UP001060261">
    <property type="component" value="Chromosome"/>
</dbReference>